<proteinExistence type="inferred from homology"/>
<dbReference type="PROSITE" id="PS00778">
    <property type="entry name" value="HIS_ACID_PHOSPHAT_2"/>
    <property type="match status" value="1"/>
</dbReference>
<protein>
    <submittedName>
        <fullName evidence="2">Acid phosphatase</fullName>
    </submittedName>
</protein>
<dbReference type="Proteomes" id="UP001363151">
    <property type="component" value="Unassembled WGS sequence"/>
</dbReference>
<dbReference type="InterPro" id="IPR029033">
    <property type="entry name" value="His_PPase_superfam"/>
</dbReference>
<dbReference type="EMBL" id="JBBJCI010000227">
    <property type="protein sequence ID" value="KAK7238952.1"/>
    <property type="molecule type" value="Genomic_DNA"/>
</dbReference>
<evidence type="ECO:0000313" key="2">
    <source>
        <dbReference type="EMBL" id="KAK7238952.1"/>
    </source>
</evidence>
<dbReference type="SUPFAM" id="SSF53254">
    <property type="entry name" value="Phosphoglycerate mutase-like"/>
    <property type="match status" value="1"/>
</dbReference>
<comment type="similarity">
    <text evidence="1">Belongs to the histidine acid phosphatase family.</text>
</comment>
<gene>
    <name evidence="2" type="primary">ACP6</name>
    <name evidence="2" type="ORF">SO694_00026318</name>
</gene>
<dbReference type="PANTHER" id="PTHR11567">
    <property type="entry name" value="ACID PHOSPHATASE-RELATED"/>
    <property type="match status" value="1"/>
</dbReference>
<accession>A0ABR1FUP7</accession>
<keyword evidence="3" id="KW-1185">Reference proteome</keyword>
<organism evidence="2 3">
    <name type="scientific">Aureococcus anophagefferens</name>
    <name type="common">Harmful bloom alga</name>
    <dbReference type="NCBI Taxonomy" id="44056"/>
    <lineage>
        <taxon>Eukaryota</taxon>
        <taxon>Sar</taxon>
        <taxon>Stramenopiles</taxon>
        <taxon>Ochrophyta</taxon>
        <taxon>Pelagophyceae</taxon>
        <taxon>Pelagomonadales</taxon>
        <taxon>Pelagomonadaceae</taxon>
        <taxon>Aureococcus</taxon>
    </lineage>
</organism>
<dbReference type="Pfam" id="PF00328">
    <property type="entry name" value="His_Phos_2"/>
    <property type="match status" value="2"/>
</dbReference>
<dbReference type="InterPro" id="IPR000560">
    <property type="entry name" value="His_Pase_clade-2"/>
</dbReference>
<reference evidence="2 3" key="1">
    <citation type="submission" date="2024-03" db="EMBL/GenBank/DDBJ databases">
        <title>Aureococcus anophagefferens CCMP1851 and Kratosvirus quantuckense: Draft genome of a second virus-susceptible host strain in the model system.</title>
        <authorList>
            <person name="Chase E."/>
            <person name="Truchon A.R."/>
            <person name="Schepens W."/>
            <person name="Wilhelm S.W."/>
        </authorList>
    </citation>
    <scope>NUCLEOTIDE SEQUENCE [LARGE SCALE GENOMIC DNA]</scope>
    <source>
        <strain evidence="2 3">CCMP1851</strain>
    </source>
</reference>
<evidence type="ECO:0000256" key="1">
    <source>
        <dbReference type="ARBA" id="ARBA00005375"/>
    </source>
</evidence>
<dbReference type="InterPro" id="IPR033379">
    <property type="entry name" value="Acid_Pase_AS"/>
</dbReference>
<dbReference type="PANTHER" id="PTHR11567:SF207">
    <property type="entry name" value="LYSOPHOSPHATIDIC ACID PHOSPHATASE TYPE 6"/>
    <property type="match status" value="1"/>
</dbReference>
<comment type="caution">
    <text evidence="2">The sequence shown here is derived from an EMBL/GenBank/DDBJ whole genome shotgun (WGS) entry which is preliminary data.</text>
</comment>
<sequence>MLLVRGNMLVRAAACAGAGLLGGTRRCSALSASPSAAPEGYELLHVSCYFRHGARTPLFGLDTPVVQGHAWDGCAASARLSAGIDAGVDDVVRLRGRGTTAAPPPSMVDAKQRETVLPGGGRAGELTAVGLAQAEGLGRRLRSRYAARLGADDPAFWADRVEARTTHVARCALTLRGVLVGLGASGPVDADAAHASEETLTPNLRRCDRLNAFWQELRAQRRAAPPPDKGPVVDSLLKKVPADSGFDFPALNVPLKDALIALASEGGALPWGLDVDELQALDDLAAAEVATLLGVGVDDADQAAVLRLGAGPLVAELRAALAAAAASETPTLRLMSGHDTTVKPLLVALDMYDHKWPPFCACVALEVYKTPHGRAVRVLYDGATAGACYGAPTDFYVALDFEDLDSFLAKLSAVALEGAAWSRACAAGAGVSVGDAAAGGSSF</sequence>
<dbReference type="InterPro" id="IPR050645">
    <property type="entry name" value="Histidine_acid_phosphatase"/>
</dbReference>
<name>A0ABR1FUP7_AURAN</name>
<dbReference type="Gene3D" id="3.40.50.1240">
    <property type="entry name" value="Phosphoglycerate mutase-like"/>
    <property type="match status" value="1"/>
</dbReference>
<evidence type="ECO:0000313" key="3">
    <source>
        <dbReference type="Proteomes" id="UP001363151"/>
    </source>
</evidence>